<dbReference type="SMART" id="SM00862">
    <property type="entry name" value="Trans_reg_C"/>
    <property type="match status" value="1"/>
</dbReference>
<dbReference type="InterPro" id="IPR001867">
    <property type="entry name" value="OmpR/PhoB-type_DNA-bd"/>
</dbReference>
<gene>
    <name evidence="10" type="ORF">H9650_14715</name>
</gene>
<name>A0ABR8RC35_9BACI</name>
<evidence type="ECO:0000313" key="10">
    <source>
        <dbReference type="EMBL" id="MBD7945376.1"/>
    </source>
</evidence>
<evidence type="ECO:0000256" key="7">
    <source>
        <dbReference type="PROSITE-ProRule" id="PRU01091"/>
    </source>
</evidence>
<dbReference type="Pfam" id="PF00486">
    <property type="entry name" value="Trans_reg_C"/>
    <property type="match status" value="1"/>
</dbReference>
<dbReference type="SMART" id="SM00448">
    <property type="entry name" value="REC"/>
    <property type="match status" value="1"/>
</dbReference>
<dbReference type="RefSeq" id="WP_191697539.1">
    <property type="nucleotide sequence ID" value="NZ_JACSQO010000008.1"/>
</dbReference>
<proteinExistence type="predicted"/>
<dbReference type="InterPro" id="IPR011006">
    <property type="entry name" value="CheY-like_superfamily"/>
</dbReference>
<sequence length="227" mass="26059">MKLLIIEDDIRLAESIRDLVSDTFEVRMAHNGEDGLFMAEQGIEDVLILDIMMPDMNGYEVLAALREKNILTPVLMLTAKDGISDKVKGFHLGADDYLVKPFHRDELLVRLNALVRRSNKQVRDHTLSFQDLQLNLINKMTSINGESVQLNGRQFDVLEFLVKNQGTIVTKEQLFDRVWGFDSETSQTVVEVYVSHIRKKLKPFGYDQYFKTFRGLGYMLSIGEKNV</sequence>
<evidence type="ECO:0000256" key="1">
    <source>
        <dbReference type="ARBA" id="ARBA00022553"/>
    </source>
</evidence>
<feature type="DNA-binding region" description="OmpR/PhoB-type" evidence="7">
    <location>
        <begin position="124"/>
        <end position="222"/>
    </location>
</feature>
<dbReference type="PROSITE" id="PS51755">
    <property type="entry name" value="OMPR_PHOB"/>
    <property type="match status" value="1"/>
</dbReference>
<feature type="modified residue" description="4-aspartylphosphate" evidence="6">
    <location>
        <position position="50"/>
    </location>
</feature>
<dbReference type="SUPFAM" id="SSF52172">
    <property type="entry name" value="CheY-like"/>
    <property type="match status" value="1"/>
</dbReference>
<evidence type="ECO:0000256" key="3">
    <source>
        <dbReference type="ARBA" id="ARBA00023015"/>
    </source>
</evidence>
<evidence type="ECO:0000259" key="9">
    <source>
        <dbReference type="PROSITE" id="PS51755"/>
    </source>
</evidence>
<evidence type="ECO:0000256" key="6">
    <source>
        <dbReference type="PROSITE-ProRule" id="PRU00169"/>
    </source>
</evidence>
<evidence type="ECO:0000259" key="8">
    <source>
        <dbReference type="PROSITE" id="PS50110"/>
    </source>
</evidence>
<dbReference type="PANTHER" id="PTHR48111">
    <property type="entry name" value="REGULATOR OF RPOS"/>
    <property type="match status" value="1"/>
</dbReference>
<dbReference type="InterPro" id="IPR036388">
    <property type="entry name" value="WH-like_DNA-bd_sf"/>
</dbReference>
<dbReference type="Gene3D" id="1.10.10.10">
    <property type="entry name" value="Winged helix-like DNA-binding domain superfamily/Winged helix DNA-binding domain"/>
    <property type="match status" value="1"/>
</dbReference>
<dbReference type="InterPro" id="IPR001789">
    <property type="entry name" value="Sig_transdc_resp-reg_receiver"/>
</dbReference>
<dbReference type="Gene3D" id="6.10.250.690">
    <property type="match status" value="1"/>
</dbReference>
<keyword evidence="3" id="KW-0805">Transcription regulation</keyword>
<evidence type="ECO:0000256" key="5">
    <source>
        <dbReference type="ARBA" id="ARBA00023163"/>
    </source>
</evidence>
<dbReference type="CDD" id="cd00383">
    <property type="entry name" value="trans_reg_C"/>
    <property type="match status" value="1"/>
</dbReference>
<dbReference type="Pfam" id="PF00072">
    <property type="entry name" value="Response_reg"/>
    <property type="match status" value="1"/>
</dbReference>
<feature type="domain" description="Response regulatory" evidence="8">
    <location>
        <begin position="2"/>
        <end position="115"/>
    </location>
</feature>
<keyword evidence="11" id="KW-1185">Reference proteome</keyword>
<dbReference type="InterPro" id="IPR039420">
    <property type="entry name" value="WalR-like"/>
</dbReference>
<accession>A0ABR8RC35</accession>
<evidence type="ECO:0000256" key="4">
    <source>
        <dbReference type="ARBA" id="ARBA00023125"/>
    </source>
</evidence>
<keyword evidence="5" id="KW-0804">Transcription</keyword>
<protein>
    <submittedName>
        <fullName evidence="10">Response regulator transcription factor</fullName>
    </submittedName>
</protein>
<feature type="domain" description="OmpR/PhoB-type" evidence="9">
    <location>
        <begin position="124"/>
        <end position="222"/>
    </location>
</feature>
<keyword evidence="2" id="KW-0902">Two-component regulatory system</keyword>
<dbReference type="PROSITE" id="PS50110">
    <property type="entry name" value="RESPONSE_REGULATORY"/>
    <property type="match status" value="1"/>
</dbReference>
<evidence type="ECO:0000313" key="11">
    <source>
        <dbReference type="Proteomes" id="UP000640786"/>
    </source>
</evidence>
<comment type="caution">
    <text evidence="10">The sequence shown here is derived from an EMBL/GenBank/DDBJ whole genome shotgun (WGS) entry which is preliminary data.</text>
</comment>
<reference evidence="10 11" key="1">
    <citation type="submission" date="2020-08" db="EMBL/GenBank/DDBJ databases">
        <title>A Genomic Blueprint of the Chicken Gut Microbiome.</title>
        <authorList>
            <person name="Gilroy R."/>
            <person name="Ravi A."/>
            <person name="Getino M."/>
            <person name="Pursley I."/>
            <person name="Horton D.L."/>
            <person name="Alikhan N.-F."/>
            <person name="Baker D."/>
            <person name="Gharbi K."/>
            <person name="Hall N."/>
            <person name="Watson M."/>
            <person name="Adriaenssens E.M."/>
            <person name="Foster-Nyarko E."/>
            <person name="Jarju S."/>
            <person name="Secka A."/>
            <person name="Antonio M."/>
            <person name="Oren A."/>
            <person name="Chaudhuri R."/>
            <person name="La Ragione R.M."/>
            <person name="Hildebrand F."/>
            <person name="Pallen M.J."/>
        </authorList>
    </citation>
    <scope>NUCLEOTIDE SEQUENCE [LARGE SCALE GENOMIC DNA]</scope>
    <source>
        <strain evidence="10 11">Sa2BUA9</strain>
    </source>
</reference>
<dbReference type="EMBL" id="JACSQO010000008">
    <property type="protein sequence ID" value="MBD7945376.1"/>
    <property type="molecule type" value="Genomic_DNA"/>
</dbReference>
<dbReference type="Proteomes" id="UP000640786">
    <property type="component" value="Unassembled WGS sequence"/>
</dbReference>
<keyword evidence="4 7" id="KW-0238">DNA-binding</keyword>
<dbReference type="Gene3D" id="3.40.50.2300">
    <property type="match status" value="1"/>
</dbReference>
<keyword evidence="1 6" id="KW-0597">Phosphoprotein</keyword>
<dbReference type="PANTHER" id="PTHR48111:SF22">
    <property type="entry name" value="REGULATOR OF RPOS"/>
    <property type="match status" value="1"/>
</dbReference>
<evidence type="ECO:0000256" key="2">
    <source>
        <dbReference type="ARBA" id="ARBA00023012"/>
    </source>
</evidence>
<organism evidence="10 11">
    <name type="scientific">Psychrobacillus faecigallinarum</name>
    <dbReference type="NCBI Taxonomy" id="2762235"/>
    <lineage>
        <taxon>Bacteria</taxon>
        <taxon>Bacillati</taxon>
        <taxon>Bacillota</taxon>
        <taxon>Bacilli</taxon>
        <taxon>Bacillales</taxon>
        <taxon>Bacillaceae</taxon>
        <taxon>Psychrobacillus</taxon>
    </lineage>
</organism>